<proteinExistence type="predicted"/>
<keyword evidence="2" id="KW-0479">Metal-binding</keyword>
<evidence type="ECO:0000313" key="5">
    <source>
        <dbReference type="EMBL" id="GAA4324783.1"/>
    </source>
</evidence>
<dbReference type="PIRSF" id="PIRSF031924">
    <property type="entry name" value="Pi-irrepressible_AP"/>
    <property type="match status" value="1"/>
</dbReference>
<keyword evidence="1" id="KW-0597">Phosphoprotein</keyword>
<dbReference type="Pfam" id="PF01663">
    <property type="entry name" value="Phosphodiest"/>
    <property type="match status" value="1"/>
</dbReference>
<dbReference type="InterPro" id="IPR017850">
    <property type="entry name" value="Alkaline_phosphatase_core_sf"/>
</dbReference>
<gene>
    <name evidence="5" type="ORF">GCM10023184_12390</name>
</gene>
<protein>
    <submittedName>
        <fullName evidence="5">Alkaline phosphatase family protein</fullName>
    </submittedName>
</protein>
<comment type="caution">
    <text evidence="5">The sequence shown here is derived from an EMBL/GenBank/DDBJ whole genome shotgun (WGS) entry which is preliminary data.</text>
</comment>
<dbReference type="SUPFAM" id="SSF53649">
    <property type="entry name" value="Alkaline phosphatase-like"/>
    <property type="match status" value="1"/>
</dbReference>
<organism evidence="5 6">
    <name type="scientific">Flaviaesturariibacter amylovorans</name>
    <dbReference type="NCBI Taxonomy" id="1084520"/>
    <lineage>
        <taxon>Bacteria</taxon>
        <taxon>Pseudomonadati</taxon>
        <taxon>Bacteroidota</taxon>
        <taxon>Chitinophagia</taxon>
        <taxon>Chitinophagales</taxon>
        <taxon>Chitinophagaceae</taxon>
        <taxon>Flaviaestuariibacter</taxon>
    </lineage>
</organism>
<dbReference type="RefSeq" id="WP_345254303.1">
    <property type="nucleotide sequence ID" value="NZ_BAABGY010000005.1"/>
</dbReference>
<reference evidence="6" key="1">
    <citation type="journal article" date="2019" name="Int. J. Syst. Evol. Microbiol.">
        <title>The Global Catalogue of Microorganisms (GCM) 10K type strain sequencing project: providing services to taxonomists for standard genome sequencing and annotation.</title>
        <authorList>
            <consortium name="The Broad Institute Genomics Platform"/>
            <consortium name="The Broad Institute Genome Sequencing Center for Infectious Disease"/>
            <person name="Wu L."/>
            <person name="Ma J."/>
        </authorList>
    </citation>
    <scope>NUCLEOTIDE SEQUENCE [LARGE SCALE GENOMIC DNA]</scope>
    <source>
        <strain evidence="6">JCM 17919</strain>
    </source>
</reference>
<dbReference type="CDD" id="cd16016">
    <property type="entry name" value="AP-SPAP"/>
    <property type="match status" value="1"/>
</dbReference>
<name>A0ABP8GI16_9BACT</name>
<dbReference type="PANTHER" id="PTHR10151:SF120">
    <property type="entry name" value="BIS(5'-ADENOSYL)-TRIPHOSPHATASE"/>
    <property type="match status" value="1"/>
</dbReference>
<evidence type="ECO:0000256" key="2">
    <source>
        <dbReference type="ARBA" id="ARBA00022723"/>
    </source>
</evidence>
<evidence type="ECO:0000256" key="4">
    <source>
        <dbReference type="SAM" id="SignalP"/>
    </source>
</evidence>
<keyword evidence="3 4" id="KW-0732">Signal</keyword>
<dbReference type="NCBIfam" id="NF042991">
    <property type="entry name" value="alk_phos_PafA"/>
    <property type="match status" value="1"/>
</dbReference>
<dbReference type="Gene3D" id="3.30.1360.150">
    <property type="match status" value="1"/>
</dbReference>
<evidence type="ECO:0000256" key="3">
    <source>
        <dbReference type="ARBA" id="ARBA00022729"/>
    </source>
</evidence>
<keyword evidence="6" id="KW-1185">Reference proteome</keyword>
<evidence type="ECO:0000256" key="1">
    <source>
        <dbReference type="ARBA" id="ARBA00022553"/>
    </source>
</evidence>
<feature type="signal peptide" evidence="4">
    <location>
        <begin position="1"/>
        <end position="19"/>
    </location>
</feature>
<sequence length="540" mass="60041">MTRLLLAFFALFTILSAHAQAPQRPKLVVGLVVDQMRWDYLYRYADRYGSGGFQRLLREGFSCENTLIPYTPTYTAPGHAGIYTGSVPALTGIISNTWWDRRLDTTMYCTNDTSVQSVGTPSKWGKMSPKNLWASTVTDELRLASNFRNKTIAIALKDRGAILPGGHTANGAYWFDNTSRGWITSTFYTKELPAWVQAFNARALPENYLKENWNTLYPIGTYANSTADATPWEGVLPGGSNTFPHRTDTLKGNVAMEAFRHSPFGNRYTFEFAKAAVTAEKLGKGNFTDFLAISLSSPDYIGHTFGPNSIEAEDCFLRLDRDIAAFLQFLDANVGKGQYLLFLSADHGAAHSPGYATANRIPAGRIDDRKLMDSLNAVTGRAFNIVRPVRSLINFQVYLDHDAIRRAGADRQAVKNFVMDELMRRSGMARVVDLENLGAATMPPRIKDMILNGYNQVLSGDIQFVFKPQWFDWGGTTGTTHGAPYPYDAHIPLVWFGWKMKAGRLGRETYMTDIAATLAALLRIQAPNACIGMPIAEVIR</sequence>
<evidence type="ECO:0000313" key="6">
    <source>
        <dbReference type="Proteomes" id="UP001501725"/>
    </source>
</evidence>
<dbReference type="EMBL" id="BAABGY010000005">
    <property type="protein sequence ID" value="GAA4324783.1"/>
    <property type="molecule type" value="Genomic_DNA"/>
</dbReference>
<dbReference type="InterPro" id="IPR026263">
    <property type="entry name" value="Alkaline_phosphatase_prok"/>
</dbReference>
<dbReference type="Gene3D" id="3.40.720.10">
    <property type="entry name" value="Alkaline Phosphatase, subunit A"/>
    <property type="match status" value="1"/>
</dbReference>
<dbReference type="PANTHER" id="PTHR10151">
    <property type="entry name" value="ECTONUCLEOTIDE PYROPHOSPHATASE/PHOSPHODIESTERASE"/>
    <property type="match status" value="1"/>
</dbReference>
<accession>A0ABP8GI16</accession>
<dbReference type="Proteomes" id="UP001501725">
    <property type="component" value="Unassembled WGS sequence"/>
</dbReference>
<dbReference type="InterPro" id="IPR002591">
    <property type="entry name" value="Phosphodiest/P_Trfase"/>
</dbReference>
<feature type="chain" id="PRO_5046847712" evidence="4">
    <location>
        <begin position="20"/>
        <end position="540"/>
    </location>
</feature>